<dbReference type="InterPro" id="IPR016181">
    <property type="entry name" value="Acyl_CoA_acyltransferase"/>
</dbReference>
<dbReference type="AlphaFoldDB" id="A0A6N9THY5"/>
<dbReference type="GO" id="GO:0016740">
    <property type="term" value="F:transferase activity"/>
    <property type="evidence" value="ECO:0007669"/>
    <property type="project" value="UniProtKB-KW"/>
</dbReference>
<name>A0A6N9THY5_9ALTE</name>
<evidence type="ECO:0000313" key="3">
    <source>
        <dbReference type="Proteomes" id="UP000471381"/>
    </source>
</evidence>
<feature type="domain" description="BioF2-like acetyltransferase" evidence="1">
    <location>
        <begin position="181"/>
        <end position="327"/>
    </location>
</feature>
<keyword evidence="2" id="KW-0808">Transferase</keyword>
<accession>A0A6N9THY5</accession>
<dbReference type="Pfam" id="PF13480">
    <property type="entry name" value="Acetyltransf_6"/>
    <property type="match status" value="1"/>
</dbReference>
<proteinExistence type="predicted"/>
<dbReference type="Proteomes" id="UP000471381">
    <property type="component" value="Unassembled WGS sequence"/>
</dbReference>
<comment type="caution">
    <text evidence="2">The sequence shown here is derived from an EMBL/GenBank/DDBJ whole genome shotgun (WGS) entry which is preliminary data.</text>
</comment>
<organism evidence="2 3">
    <name type="scientific">Alteromonas genovensis</name>
    <dbReference type="NCBI Taxonomy" id="471225"/>
    <lineage>
        <taxon>Bacteria</taxon>
        <taxon>Pseudomonadati</taxon>
        <taxon>Pseudomonadota</taxon>
        <taxon>Gammaproteobacteria</taxon>
        <taxon>Alteromonadales</taxon>
        <taxon>Alteromonadaceae</taxon>
        <taxon>Alteromonas/Salinimonas group</taxon>
        <taxon>Alteromonas</taxon>
    </lineage>
</organism>
<dbReference type="EMBL" id="JAAAWO010000001">
    <property type="protein sequence ID" value="NDW14308.1"/>
    <property type="molecule type" value="Genomic_DNA"/>
</dbReference>
<evidence type="ECO:0000313" key="2">
    <source>
        <dbReference type="EMBL" id="NDW14308.1"/>
    </source>
</evidence>
<gene>
    <name evidence="2" type="ORF">GTQ48_02000</name>
</gene>
<dbReference type="RefSeq" id="WP_163104916.1">
    <property type="nucleotide sequence ID" value="NZ_JAAAWO010000001.1"/>
</dbReference>
<sequence length="364" mass="41424">MKDIITCNSHVKVYSTPSEEFVINMWTKVSRNLNLSSPFLTPEWVSSWYFSATKKPTFVIYFEGNEPCGVCFIGDTKRVKLGLVLKVGLLNQAGNIESDQAWIEYNDLVCADRSRNNFITCLIDYLKSEGFDLLIVSMIQHDAIRRWNQVAPNPIDEMNFKGYTSELCSGNSFFNLSYLSKNTRSQIKRSNNQLERLYGPLAVVTPKNQNESLYFLEELSKFHKKQWSSSIEGSGFNNPAFTLLQKRLIENKELAAIVGVFAGETALGFCINYLHQQKVFFYCSGINHELSTKHIKPGYSMHNSLMQYYAKLGFSHYDFLGGDARYKASFSNSEYYLSSVTIPLGSFKALLASIYAGLRNIVQH</sequence>
<reference evidence="2 3" key="1">
    <citation type="submission" date="2020-01" db="EMBL/GenBank/DDBJ databases">
        <title>Genomes of bacteria type strains.</title>
        <authorList>
            <person name="Chen J."/>
            <person name="Zhu S."/>
            <person name="Yang J."/>
        </authorList>
    </citation>
    <scope>NUCLEOTIDE SEQUENCE [LARGE SCALE GENOMIC DNA]</scope>
    <source>
        <strain evidence="2 3">LMG 24078</strain>
    </source>
</reference>
<dbReference type="SUPFAM" id="SSF55729">
    <property type="entry name" value="Acyl-CoA N-acyltransferases (Nat)"/>
    <property type="match status" value="1"/>
</dbReference>
<dbReference type="InterPro" id="IPR038740">
    <property type="entry name" value="BioF2-like_GNAT_dom"/>
</dbReference>
<evidence type="ECO:0000259" key="1">
    <source>
        <dbReference type="Pfam" id="PF13480"/>
    </source>
</evidence>
<keyword evidence="3" id="KW-1185">Reference proteome</keyword>
<protein>
    <submittedName>
        <fullName evidence="2">GNAT family N-acetyltransferase</fullName>
    </submittedName>
</protein>
<dbReference type="Gene3D" id="3.40.630.30">
    <property type="match status" value="1"/>
</dbReference>